<evidence type="ECO:0000256" key="2">
    <source>
        <dbReference type="SAM" id="MobiDB-lite"/>
    </source>
</evidence>
<evidence type="ECO:0000259" key="3">
    <source>
        <dbReference type="Pfam" id="PF25874"/>
    </source>
</evidence>
<reference evidence="4" key="2">
    <citation type="journal article" date="2015" name="Data Brief">
        <title>Shoot transcriptome of the giant reed, Arundo donax.</title>
        <authorList>
            <person name="Barrero R.A."/>
            <person name="Guerrero F.D."/>
            <person name="Moolhuijzen P."/>
            <person name="Goolsby J.A."/>
            <person name="Tidwell J."/>
            <person name="Bellgard S.E."/>
            <person name="Bellgard M.I."/>
        </authorList>
    </citation>
    <scope>NUCLEOTIDE SEQUENCE</scope>
    <source>
        <tissue evidence="4">Shoot tissue taken approximately 20 cm above the soil surface</tissue>
    </source>
</reference>
<feature type="region of interest" description="Disordered" evidence="2">
    <location>
        <begin position="403"/>
        <end position="435"/>
    </location>
</feature>
<feature type="coiled-coil region" evidence="1">
    <location>
        <begin position="167"/>
        <end position="257"/>
    </location>
</feature>
<evidence type="ECO:0000313" key="4">
    <source>
        <dbReference type="EMBL" id="JAD84457.1"/>
    </source>
</evidence>
<dbReference type="GO" id="GO:0007131">
    <property type="term" value="P:reciprocal meiotic recombination"/>
    <property type="evidence" value="ECO:0007669"/>
    <property type="project" value="InterPro"/>
</dbReference>
<dbReference type="PANTHER" id="PTHR46740:SF6">
    <property type="entry name" value="OS12G0623300 PROTEIN"/>
    <property type="match status" value="1"/>
</dbReference>
<dbReference type="GO" id="GO:0051177">
    <property type="term" value="P:meiotic sister chromatid cohesion"/>
    <property type="evidence" value="ECO:0007669"/>
    <property type="project" value="InterPro"/>
</dbReference>
<sequence>MEKTTSGRRCRRDAPKRAKKIPAKNEEEPEESKPASPRGKVDRWGARRCANAELVLLDVLRARGATAGKPLQRANLRAEARRHIGDTGLLDHLLRHVADKVPAGSADRLRRRYNADGTLEYWLEPAELQAVRREAGVDDPYWVPPPGWKLGDPVSPEACTLEVKKQVEELAGELAVVKRHMKELSSDLLHVSKEAYISCQGYECMVEANESLQKEVLSLEDKYDDATQANDELREELLFLKENCESMAQKNAKLEEQMVALSTCFQFLKEELLLQNTGGGEQQHMLMLDQADHCAKEPSKADIDKQEASAGDALVDAVADASNATAAEKGASRKCSMRICKPQGTFQWLNTAAGTVAGEACSPSAMPEPLTPGGDLAATNFDAVIYNLAPPSVDEYLVSGGLPTPTSSSSTNAASAKLPLPPAPASPAHVQPPPRLEAGKKALMLDAGAGCGDVGTELALATSSY</sequence>
<dbReference type="AlphaFoldDB" id="A0A0A9DL18"/>
<feature type="region of interest" description="Disordered" evidence="2">
    <location>
        <begin position="1"/>
        <end position="42"/>
    </location>
</feature>
<feature type="compositionally biased region" description="Low complexity" evidence="2">
    <location>
        <begin position="403"/>
        <end position="418"/>
    </location>
</feature>
<keyword evidence="1" id="KW-0175">Coiled coil</keyword>
<proteinExistence type="predicted"/>
<reference evidence="4" key="1">
    <citation type="submission" date="2014-09" db="EMBL/GenBank/DDBJ databases">
        <authorList>
            <person name="Magalhaes I.L.F."/>
            <person name="Oliveira U."/>
            <person name="Santos F.R."/>
            <person name="Vidigal T.H.D.A."/>
            <person name="Brescovit A.D."/>
            <person name="Santos A.J."/>
        </authorList>
    </citation>
    <scope>NUCLEOTIDE SEQUENCE</scope>
    <source>
        <tissue evidence="4">Shoot tissue taken approximately 20 cm above the soil surface</tissue>
    </source>
</reference>
<accession>A0A0A9DL18</accession>
<dbReference type="Pfam" id="PF25874">
    <property type="entry name" value="WHD_plant_repro"/>
    <property type="match status" value="1"/>
</dbReference>
<feature type="compositionally biased region" description="Basic residues" evidence="2">
    <location>
        <begin position="1"/>
        <end position="11"/>
    </location>
</feature>
<feature type="domain" description="PTC1-like winged helix-turn-helix" evidence="3">
    <location>
        <begin position="43"/>
        <end position="124"/>
    </location>
</feature>
<dbReference type="EMBL" id="GBRH01213438">
    <property type="protein sequence ID" value="JAD84457.1"/>
    <property type="molecule type" value="Transcribed_RNA"/>
</dbReference>
<feature type="compositionally biased region" description="Pro residues" evidence="2">
    <location>
        <begin position="419"/>
        <end position="435"/>
    </location>
</feature>
<name>A0A0A9DL18_ARUDO</name>
<protein>
    <recommendedName>
        <fullName evidence="3">PTC1-like winged helix-turn-helix domain-containing protein</fullName>
    </recommendedName>
</protein>
<dbReference type="InterPro" id="IPR044221">
    <property type="entry name" value="DYAD/AMEIOTIC1"/>
</dbReference>
<evidence type="ECO:0000256" key="1">
    <source>
        <dbReference type="SAM" id="Coils"/>
    </source>
</evidence>
<dbReference type="InterPro" id="IPR059080">
    <property type="entry name" value="WHD_PTC1"/>
</dbReference>
<organism evidence="4">
    <name type="scientific">Arundo donax</name>
    <name type="common">Giant reed</name>
    <name type="synonym">Donax arundinaceus</name>
    <dbReference type="NCBI Taxonomy" id="35708"/>
    <lineage>
        <taxon>Eukaryota</taxon>
        <taxon>Viridiplantae</taxon>
        <taxon>Streptophyta</taxon>
        <taxon>Embryophyta</taxon>
        <taxon>Tracheophyta</taxon>
        <taxon>Spermatophyta</taxon>
        <taxon>Magnoliopsida</taxon>
        <taxon>Liliopsida</taxon>
        <taxon>Poales</taxon>
        <taxon>Poaceae</taxon>
        <taxon>PACMAD clade</taxon>
        <taxon>Arundinoideae</taxon>
        <taxon>Arundineae</taxon>
        <taxon>Arundo</taxon>
    </lineage>
</organism>
<dbReference type="PANTHER" id="PTHR46740">
    <property type="entry name" value="PROTEIN DYAD"/>
    <property type="match status" value="1"/>
</dbReference>